<dbReference type="Gene3D" id="1.10.3210.10">
    <property type="entry name" value="Hypothetical protein af1432"/>
    <property type="match status" value="1"/>
</dbReference>
<dbReference type="PANTHER" id="PTHR11373">
    <property type="entry name" value="DEOXYNUCLEOSIDE TRIPHOSPHATE TRIPHOSPHOHYDROLASE"/>
    <property type="match status" value="1"/>
</dbReference>
<organism evidence="3 4">
    <name type="scientific">Sphingobacterium siyangense</name>
    <dbReference type="NCBI Taxonomy" id="459529"/>
    <lineage>
        <taxon>Bacteria</taxon>
        <taxon>Pseudomonadati</taxon>
        <taxon>Bacteroidota</taxon>
        <taxon>Sphingobacteriia</taxon>
        <taxon>Sphingobacteriales</taxon>
        <taxon>Sphingobacteriaceae</taxon>
        <taxon>Sphingobacterium</taxon>
    </lineage>
</organism>
<dbReference type="Pfam" id="PF01966">
    <property type="entry name" value="HD"/>
    <property type="match status" value="1"/>
</dbReference>
<proteinExistence type="predicted"/>
<name>A0A420FG78_9SPHI</name>
<reference evidence="3 4" key="1">
    <citation type="submission" date="2016-07" db="EMBL/GenBank/DDBJ databases">
        <title>Genome analysis of Sphingobacterium siyangense T12B17.</title>
        <authorList>
            <person name="Xu D."/>
            <person name="Su Y."/>
            <person name="Zheng S."/>
        </authorList>
    </citation>
    <scope>NUCLEOTIDE SEQUENCE [LARGE SCALE GENOMIC DNA]</scope>
    <source>
        <strain evidence="3 4">T12B17</strain>
    </source>
</reference>
<dbReference type="Gene3D" id="1.10.3550.10">
    <property type="entry name" value="eoxyguanosinetriphosphate triphosphohydrolase domain-like"/>
    <property type="match status" value="1"/>
</dbReference>
<keyword evidence="1" id="KW-0378">Hydrolase</keyword>
<evidence type="ECO:0000256" key="1">
    <source>
        <dbReference type="ARBA" id="ARBA00022801"/>
    </source>
</evidence>
<evidence type="ECO:0000259" key="2">
    <source>
        <dbReference type="PROSITE" id="PS51831"/>
    </source>
</evidence>
<dbReference type="Gene3D" id="1.10.3410.10">
    <property type="entry name" value="putative deoxyguanosinetriphosphate triphosphohydrolase like domain"/>
    <property type="match status" value="1"/>
</dbReference>
<dbReference type="GO" id="GO:0006203">
    <property type="term" value="P:dGTP catabolic process"/>
    <property type="evidence" value="ECO:0007669"/>
    <property type="project" value="TreeGrafter"/>
</dbReference>
<gene>
    <name evidence="3" type="ORF">BCY89_17425</name>
</gene>
<sequence>MYSQLITAERRKPSSIGDRNLIDETSSDKSRVIFSGPFRRLQQKAQVFSLETNSSVRSRLTHSLEVADYGKLIAYKITNSLIEAGNLKSELQIPFVNIVETACLLHDVGNLPFGHFGEAAIQQWFKKHWEKYFKKAIGENIQMDEISKLMADFIEFDGNPQGFRIVTTLQNPAMGYIGYGLNLTKTQLFSFLKYLRTAGEEKGEGIYKKAGFFNSEKHIVDNLKTTFNRIGRFPLAYIMEAADDMSYCLSDIEDGVEKGILSIREFFEYLRIEWKKLSSNVSLPFDLDLIIDSESTSYNDKFFFFKTKVARSLIEVSSKTYVERHSDILNGKVDQLIEKESDADKLLESLKSLSKKHLFRSREAENNELAGHAVIYGLLEKFSLLLSIPRDHFQSLIDFKNDSKSIKGKDLDIELRLFNRLPAKYIEAYEYAIHNNPCNFALSHDELEWYYRCHLIVDFIAGMTDLYSLNLYKLLHGIKID</sequence>
<keyword evidence="4" id="KW-1185">Reference proteome</keyword>
<dbReference type="Proteomes" id="UP000286402">
    <property type="component" value="Unassembled WGS sequence"/>
</dbReference>
<dbReference type="CDD" id="cd00077">
    <property type="entry name" value="HDc"/>
    <property type="match status" value="1"/>
</dbReference>
<dbReference type="NCBIfam" id="NF003429">
    <property type="entry name" value="PRK04926.1"/>
    <property type="match status" value="1"/>
</dbReference>
<dbReference type="InterPro" id="IPR006674">
    <property type="entry name" value="HD_domain"/>
</dbReference>
<dbReference type="EMBL" id="MCAQ01000028">
    <property type="protein sequence ID" value="RKF31929.1"/>
    <property type="molecule type" value="Genomic_DNA"/>
</dbReference>
<feature type="domain" description="HD" evidence="2">
    <location>
        <begin position="59"/>
        <end position="248"/>
    </location>
</feature>
<protein>
    <recommendedName>
        <fullName evidence="2">HD domain-containing protein</fullName>
    </recommendedName>
</protein>
<comment type="caution">
    <text evidence="3">The sequence shown here is derived from an EMBL/GenBank/DDBJ whole genome shotgun (WGS) entry which is preliminary data.</text>
</comment>
<evidence type="ECO:0000313" key="3">
    <source>
        <dbReference type="EMBL" id="RKF31929.1"/>
    </source>
</evidence>
<dbReference type="InterPro" id="IPR003607">
    <property type="entry name" value="HD/PDEase_dom"/>
</dbReference>
<dbReference type="InterPro" id="IPR027432">
    <property type="entry name" value="dGTP_triphosphohydrolase_C"/>
</dbReference>
<dbReference type="GO" id="GO:0008832">
    <property type="term" value="F:dGTPase activity"/>
    <property type="evidence" value="ECO:0007669"/>
    <property type="project" value="TreeGrafter"/>
</dbReference>
<dbReference type="PROSITE" id="PS51831">
    <property type="entry name" value="HD"/>
    <property type="match status" value="1"/>
</dbReference>
<dbReference type="SUPFAM" id="SSF109604">
    <property type="entry name" value="HD-domain/PDEase-like"/>
    <property type="match status" value="1"/>
</dbReference>
<evidence type="ECO:0000313" key="4">
    <source>
        <dbReference type="Proteomes" id="UP000286402"/>
    </source>
</evidence>
<accession>A0A420FG78</accession>
<dbReference type="AlphaFoldDB" id="A0A420FG78"/>
<dbReference type="RefSeq" id="WP_120336154.1">
    <property type="nucleotide sequence ID" value="NZ_MCAQ01000028.1"/>
</dbReference>
<dbReference type="NCBIfam" id="TIGR01353">
    <property type="entry name" value="dGTP_triPase"/>
    <property type="match status" value="1"/>
</dbReference>
<dbReference type="InterPro" id="IPR023293">
    <property type="entry name" value="dGTP_triP_hydro_central_sf"/>
</dbReference>
<dbReference type="InterPro" id="IPR050135">
    <property type="entry name" value="dGTPase-like"/>
</dbReference>
<dbReference type="InterPro" id="IPR006261">
    <property type="entry name" value="dGTPase"/>
</dbReference>
<dbReference type="SMART" id="SM00471">
    <property type="entry name" value="HDc"/>
    <property type="match status" value="1"/>
</dbReference>
<dbReference type="PANTHER" id="PTHR11373:SF32">
    <property type="entry name" value="DEOXYGUANOSINETRIPHOSPHATE TRIPHOSPHOHYDROLASE"/>
    <property type="match status" value="1"/>
</dbReference>